<feature type="domain" description="JmjC" evidence="4">
    <location>
        <begin position="298"/>
        <end position="496"/>
    </location>
</feature>
<reference evidence="5 6" key="1">
    <citation type="submission" date="2020-01" db="EMBL/GenBank/DDBJ databases">
        <title>Identification and distribution of gene clusters putatively required for synthesis of sphingolipid metabolism inhibitors in phylogenetically diverse species of the filamentous fungus Fusarium.</title>
        <authorList>
            <person name="Kim H.-S."/>
            <person name="Busman M."/>
            <person name="Brown D.W."/>
            <person name="Divon H."/>
            <person name="Uhlig S."/>
            <person name="Proctor R.H."/>
        </authorList>
    </citation>
    <scope>NUCLEOTIDE SEQUENCE [LARGE SCALE GENOMIC DNA]</scope>
    <source>
        <strain evidence="5 6">NRRL 20459</strain>
    </source>
</reference>
<feature type="region of interest" description="Disordered" evidence="3">
    <location>
        <begin position="513"/>
        <end position="605"/>
    </location>
</feature>
<sequence length="855" mass="93821">MTDTSTSFQSLSPSDGRTNETQQQLCSVEKRLDHLQNLVQNLPRQLATELSSSRPPSSARDGALHGQEDTGSRRADDDVQWITNLLVPLTSSVKKEIMAIRSDVQGIKAAQKAPAPRTPLPSSRPATSASGVAPEPAVTSKNANTHAAQAGQVQSHSVLPARPVEPRDATSRGQPSAQSGPKSPRSSRVENNVSDPERPKPSHPNTGPSCSEAGPRGKFRLGPEKMGVMMTDSIAELSNLSSFACVIEVERLPISSDSDLQAIFTLETNPDLKVNKFAPIGHGCVRVTIDRAQESTAFKWPDFRQVAETPTEEEAVKAVEMFVRDPHKTAVHFGGTFGHQLVNKSQLHAGKALTGMKELTHVNEEYAHIGDKLTATGMHREDANFRSGNIVDLGIKIWMLVKVEDNERFETAVEQQFGRKPCDQWLRHLCILLAPSWFQENNISYTLTIQGPGQMVVTGKGQYHQVLNYSACFARSINFLFAWEKMSSLESPGIAVCDECGLKNLRHFPQHHVRAVSPLPQSDDDVTTGTTAKKRKRASVDNSISYKRAKNTAASADAASSTRQSARIAKKTGNTAAAVNGDSGVDVASDSDDDLEPTGRNDAGAEAAMPVPVDRLVVVPSPAAEEGVADIILRMAYAICSRDAVKQFAAVVNHWREPQLLAHCAPENDVPPDTSPETHGLIQSCKQVYKSIKKEGAEAVLSRHGYVQLSRAYILCRRGARRINGAVLREVEAVTGLRRETLDYYRKQGTAWETVCGPFDEGLLVFVLTDRVTLSPFGVTAQLYTDMSDEDRAQFHQLIQCSFVEKMCEAAKAWLEAVDGKRTIRFRWEDHDVDWDSLDEAGILSEMKFYDPEKQ</sequence>
<protein>
    <submittedName>
        <fullName evidence="5">Lysine -specific demethylase 4c</fullName>
    </submittedName>
</protein>
<feature type="compositionally biased region" description="Polar residues" evidence="3">
    <location>
        <begin position="139"/>
        <end position="157"/>
    </location>
</feature>
<dbReference type="SMART" id="SM00558">
    <property type="entry name" value="JmjC"/>
    <property type="match status" value="1"/>
</dbReference>
<feature type="compositionally biased region" description="Low complexity" evidence="3">
    <location>
        <begin position="552"/>
        <end position="567"/>
    </location>
</feature>
<dbReference type="Pfam" id="PF02373">
    <property type="entry name" value="JmjC"/>
    <property type="match status" value="1"/>
</dbReference>
<evidence type="ECO:0000313" key="5">
    <source>
        <dbReference type="EMBL" id="KAF4467527.1"/>
    </source>
</evidence>
<keyword evidence="2" id="KW-0408">Iron</keyword>
<evidence type="ECO:0000256" key="1">
    <source>
        <dbReference type="ARBA" id="ARBA00022723"/>
    </source>
</evidence>
<feature type="compositionally biased region" description="Basic and acidic residues" evidence="3">
    <location>
        <begin position="62"/>
        <end position="76"/>
    </location>
</feature>
<dbReference type="AlphaFoldDB" id="A0A8H4LDR8"/>
<dbReference type="InterPro" id="IPR003347">
    <property type="entry name" value="JmjC_dom"/>
</dbReference>
<dbReference type="GO" id="GO:0005634">
    <property type="term" value="C:nucleus"/>
    <property type="evidence" value="ECO:0007669"/>
    <property type="project" value="TreeGrafter"/>
</dbReference>
<proteinExistence type="predicted"/>
<dbReference type="Proteomes" id="UP000554235">
    <property type="component" value="Unassembled WGS sequence"/>
</dbReference>
<dbReference type="GO" id="GO:0008168">
    <property type="term" value="F:methyltransferase activity"/>
    <property type="evidence" value="ECO:0007669"/>
    <property type="project" value="UniProtKB-KW"/>
</dbReference>
<evidence type="ECO:0000256" key="2">
    <source>
        <dbReference type="ARBA" id="ARBA00023004"/>
    </source>
</evidence>
<dbReference type="GO" id="GO:0006355">
    <property type="term" value="P:regulation of DNA-templated transcription"/>
    <property type="evidence" value="ECO:0007669"/>
    <property type="project" value="TreeGrafter"/>
</dbReference>
<dbReference type="EMBL" id="JAADYS010000736">
    <property type="protein sequence ID" value="KAF4467527.1"/>
    <property type="molecule type" value="Genomic_DNA"/>
</dbReference>
<gene>
    <name evidence="5" type="ORF">FALBO_5610</name>
</gene>
<feature type="compositionally biased region" description="Polar residues" evidence="3">
    <location>
        <begin position="46"/>
        <end position="56"/>
    </location>
</feature>
<keyword evidence="6" id="KW-1185">Reference proteome</keyword>
<evidence type="ECO:0000259" key="4">
    <source>
        <dbReference type="PROSITE" id="PS51184"/>
    </source>
</evidence>
<feature type="region of interest" description="Disordered" evidence="3">
    <location>
        <begin position="1"/>
        <end position="24"/>
    </location>
</feature>
<dbReference type="PANTHER" id="PTHR10694">
    <property type="entry name" value="LYSINE-SPECIFIC DEMETHYLASE"/>
    <property type="match status" value="1"/>
</dbReference>
<name>A0A8H4LDR8_9HYPO</name>
<dbReference type="PROSITE" id="PS51184">
    <property type="entry name" value="JMJC"/>
    <property type="match status" value="1"/>
</dbReference>
<keyword evidence="5" id="KW-0808">Transferase</keyword>
<keyword evidence="1" id="KW-0479">Metal-binding</keyword>
<feature type="compositionally biased region" description="Polar residues" evidence="3">
    <location>
        <begin position="120"/>
        <end position="130"/>
    </location>
</feature>
<comment type="caution">
    <text evidence="5">The sequence shown here is derived from an EMBL/GenBank/DDBJ whole genome shotgun (WGS) entry which is preliminary data.</text>
</comment>
<dbReference type="PANTHER" id="PTHR10694:SF33">
    <property type="entry name" value="LYSINE-SPECIFIC DEMETHYLASE 5"/>
    <property type="match status" value="1"/>
</dbReference>
<feature type="region of interest" description="Disordered" evidence="3">
    <location>
        <begin position="46"/>
        <end position="76"/>
    </location>
</feature>
<dbReference type="GO" id="GO:0046872">
    <property type="term" value="F:metal ion binding"/>
    <property type="evidence" value="ECO:0007669"/>
    <property type="project" value="UniProtKB-KW"/>
</dbReference>
<accession>A0A8H4LDR8</accession>
<keyword evidence="5" id="KW-0489">Methyltransferase</keyword>
<dbReference type="OrthoDB" id="1678912at2759"/>
<organism evidence="5 6">
    <name type="scientific">Fusarium albosuccineum</name>
    <dbReference type="NCBI Taxonomy" id="1237068"/>
    <lineage>
        <taxon>Eukaryota</taxon>
        <taxon>Fungi</taxon>
        <taxon>Dikarya</taxon>
        <taxon>Ascomycota</taxon>
        <taxon>Pezizomycotina</taxon>
        <taxon>Sordariomycetes</taxon>
        <taxon>Hypocreomycetidae</taxon>
        <taxon>Hypocreales</taxon>
        <taxon>Nectriaceae</taxon>
        <taxon>Fusarium</taxon>
        <taxon>Fusarium decemcellulare species complex</taxon>
    </lineage>
</organism>
<feature type="compositionally biased region" description="Polar residues" evidence="3">
    <location>
        <begin position="171"/>
        <end position="194"/>
    </location>
</feature>
<dbReference type="GO" id="GO:0032259">
    <property type="term" value="P:methylation"/>
    <property type="evidence" value="ECO:0007669"/>
    <property type="project" value="UniProtKB-KW"/>
</dbReference>
<evidence type="ECO:0000313" key="6">
    <source>
        <dbReference type="Proteomes" id="UP000554235"/>
    </source>
</evidence>
<dbReference type="SUPFAM" id="SSF51197">
    <property type="entry name" value="Clavaminate synthase-like"/>
    <property type="match status" value="1"/>
</dbReference>
<dbReference type="GO" id="GO:0000785">
    <property type="term" value="C:chromatin"/>
    <property type="evidence" value="ECO:0007669"/>
    <property type="project" value="TreeGrafter"/>
</dbReference>
<feature type="region of interest" description="Disordered" evidence="3">
    <location>
        <begin position="110"/>
        <end position="223"/>
    </location>
</feature>
<evidence type="ECO:0000256" key="3">
    <source>
        <dbReference type="SAM" id="MobiDB-lite"/>
    </source>
</evidence>
<dbReference type="Gene3D" id="2.60.120.650">
    <property type="entry name" value="Cupin"/>
    <property type="match status" value="1"/>
</dbReference>
<dbReference type="GO" id="GO:0034647">
    <property type="term" value="F:histone H3K4me/H3K4me2/H3K4me3 demethylase activity"/>
    <property type="evidence" value="ECO:0007669"/>
    <property type="project" value="TreeGrafter"/>
</dbReference>